<dbReference type="Proteomes" id="UP000235371">
    <property type="component" value="Unassembled WGS sequence"/>
</dbReference>
<evidence type="ECO:0000256" key="1">
    <source>
        <dbReference type="SAM" id="MobiDB-lite"/>
    </source>
</evidence>
<feature type="compositionally biased region" description="Basic and acidic residues" evidence="1">
    <location>
        <begin position="272"/>
        <end position="312"/>
    </location>
</feature>
<dbReference type="EMBL" id="KZ613791">
    <property type="protein sequence ID" value="PMD60163.1"/>
    <property type="molecule type" value="Genomic_DNA"/>
</dbReference>
<accession>A0A2J6TB02</accession>
<name>A0A2J6TB02_9HELO</name>
<keyword evidence="2" id="KW-0472">Membrane</keyword>
<keyword evidence="2" id="KW-1133">Transmembrane helix</keyword>
<sequence>MAAYFKLWIISSLLGLTSSDLQAKRSPSFERKIGAAPTPTIDLSLMPACVQGSCISPSAKPINCPTVPAPCPSDATNTTCVTYPQDCYCKQTIPLACAWSCSWWNWLLAEDWFARPDVCASAPNITFDALPPCAKDCIWQSSFDYGCITHTKNCFCTHGSLYGCDRKCKAVADNGPGGKVASWFAEQCSVTIEVANNALMGSSFEEARDPPWKKLKGHKLRWYEIMALTVAAATSVMLVAVWGLLNVEKAAKERNRPRRTRGTTSNQNSKVVFEKMPGDRGPAEDPKNLKDKLKKIDRGLRSRIERVIKEDPGQNQQGNTPTDGEK</sequence>
<dbReference type="RefSeq" id="XP_024737067.1">
    <property type="nucleotide sequence ID" value="XM_024883072.1"/>
</dbReference>
<dbReference type="InParanoid" id="A0A2J6TB02"/>
<dbReference type="GeneID" id="36591149"/>
<feature type="transmembrane region" description="Helical" evidence="2">
    <location>
        <begin position="222"/>
        <end position="245"/>
    </location>
</feature>
<evidence type="ECO:0000313" key="5">
    <source>
        <dbReference type="Proteomes" id="UP000235371"/>
    </source>
</evidence>
<protein>
    <recommendedName>
        <fullName evidence="6">Extracellular membrane protein CFEM domain-containing protein</fullName>
    </recommendedName>
</protein>
<dbReference type="OrthoDB" id="3777625at2759"/>
<keyword evidence="3" id="KW-0732">Signal</keyword>
<dbReference type="AlphaFoldDB" id="A0A2J6TB02"/>
<feature type="region of interest" description="Disordered" evidence="1">
    <location>
        <begin position="252"/>
        <end position="326"/>
    </location>
</feature>
<reference evidence="4 5" key="1">
    <citation type="submission" date="2016-04" db="EMBL/GenBank/DDBJ databases">
        <title>A degradative enzymes factory behind the ericoid mycorrhizal symbiosis.</title>
        <authorList>
            <consortium name="DOE Joint Genome Institute"/>
            <person name="Martino E."/>
            <person name="Morin E."/>
            <person name="Grelet G."/>
            <person name="Kuo A."/>
            <person name="Kohler A."/>
            <person name="Daghino S."/>
            <person name="Barry K."/>
            <person name="Choi C."/>
            <person name="Cichocki N."/>
            <person name="Clum A."/>
            <person name="Copeland A."/>
            <person name="Hainaut M."/>
            <person name="Haridas S."/>
            <person name="Labutti K."/>
            <person name="Lindquist E."/>
            <person name="Lipzen A."/>
            <person name="Khouja H.-R."/>
            <person name="Murat C."/>
            <person name="Ohm R."/>
            <person name="Olson A."/>
            <person name="Spatafora J."/>
            <person name="Veneault-Fourrey C."/>
            <person name="Henrissat B."/>
            <person name="Grigoriev I."/>
            <person name="Martin F."/>
            <person name="Perotto S."/>
        </authorList>
    </citation>
    <scope>NUCLEOTIDE SEQUENCE [LARGE SCALE GENOMIC DNA]</scope>
    <source>
        <strain evidence="4 5">E</strain>
    </source>
</reference>
<evidence type="ECO:0000256" key="3">
    <source>
        <dbReference type="SAM" id="SignalP"/>
    </source>
</evidence>
<feature type="compositionally biased region" description="Polar residues" evidence="1">
    <location>
        <begin position="313"/>
        <end position="326"/>
    </location>
</feature>
<gene>
    <name evidence="4" type="ORF">K444DRAFT_629581</name>
</gene>
<proteinExistence type="predicted"/>
<evidence type="ECO:0008006" key="6">
    <source>
        <dbReference type="Google" id="ProtNLM"/>
    </source>
</evidence>
<feature type="chain" id="PRO_5014407940" description="Extracellular membrane protein CFEM domain-containing protein" evidence="3">
    <location>
        <begin position="20"/>
        <end position="326"/>
    </location>
</feature>
<evidence type="ECO:0000256" key="2">
    <source>
        <dbReference type="SAM" id="Phobius"/>
    </source>
</evidence>
<feature type="signal peptide" evidence="3">
    <location>
        <begin position="1"/>
        <end position="19"/>
    </location>
</feature>
<evidence type="ECO:0000313" key="4">
    <source>
        <dbReference type="EMBL" id="PMD60163.1"/>
    </source>
</evidence>
<keyword evidence="5" id="KW-1185">Reference proteome</keyword>
<keyword evidence="2" id="KW-0812">Transmembrane</keyword>
<organism evidence="4 5">
    <name type="scientific">Hyaloscypha bicolor E</name>
    <dbReference type="NCBI Taxonomy" id="1095630"/>
    <lineage>
        <taxon>Eukaryota</taxon>
        <taxon>Fungi</taxon>
        <taxon>Dikarya</taxon>
        <taxon>Ascomycota</taxon>
        <taxon>Pezizomycotina</taxon>
        <taxon>Leotiomycetes</taxon>
        <taxon>Helotiales</taxon>
        <taxon>Hyaloscyphaceae</taxon>
        <taxon>Hyaloscypha</taxon>
        <taxon>Hyaloscypha bicolor</taxon>
    </lineage>
</organism>